<comment type="caution">
    <text evidence="1">The sequence shown here is derived from an EMBL/GenBank/DDBJ whole genome shotgun (WGS) entry which is preliminary data.</text>
</comment>
<evidence type="ECO:0000313" key="2">
    <source>
        <dbReference type="Proteomes" id="UP000799755"/>
    </source>
</evidence>
<gene>
    <name evidence="1" type="ORF">BDR25DRAFT_396709</name>
</gene>
<evidence type="ECO:0000313" key="1">
    <source>
        <dbReference type="EMBL" id="KAF2464471.1"/>
    </source>
</evidence>
<sequence length="561" mass="64651">MEGQTQQMRHILIHPLHIPAQFLAKQRYGRDGRRPNNRPKARTQTFRQILRHRLRKIQGGIQERNQHIKRLQSHLHIIRVFGSYTCGRELGMLLIPIANGGDLRAYLQDIKDSDTPITEKQYSVLNHSFGCLASGLAFIHKHTIRHKDIKPKSILIHNDRVIYTDFGISYDASQQNTTTTGKPEALTMRYCAPEVANWEKRNRKSDVFSLGCVFIEILAVLEPNIDLGVSNSDPYWEMVDHIRKALIYLSTSDSGRDQVFRACHSMLEPRSADRIGAEALLHRLLDIQSSHPDPVYELFCNDCAPRRKDEGTTAATGQRLDLSREDDHPLEESSVEESSPEESSPEESSLEESSPEESSPEESSPEESSPKESSLEENEPLHTNRAFSPLQGNAFSSLSTQAAIRQVMEKPLTKIELPKMYLFIVWSLGNFGFIRIGVTVNVPRRLKNWEKQCKHHVREYMQHAQGKRLLVKYARRVEQLVFAELKDVRFQENPCEGCHMKHVEWFRTTPEHAAKVIKKFSDWTARDPYEFDQTSNRWRLGEQTSVHEMEMLCQPIVLEPW</sequence>
<organism evidence="1 2">
    <name type="scientific">Lindgomyces ingoldianus</name>
    <dbReference type="NCBI Taxonomy" id="673940"/>
    <lineage>
        <taxon>Eukaryota</taxon>
        <taxon>Fungi</taxon>
        <taxon>Dikarya</taxon>
        <taxon>Ascomycota</taxon>
        <taxon>Pezizomycotina</taxon>
        <taxon>Dothideomycetes</taxon>
        <taxon>Pleosporomycetidae</taxon>
        <taxon>Pleosporales</taxon>
        <taxon>Lindgomycetaceae</taxon>
        <taxon>Lindgomyces</taxon>
    </lineage>
</organism>
<dbReference type="EMBL" id="MU003536">
    <property type="protein sequence ID" value="KAF2464471.1"/>
    <property type="molecule type" value="Genomic_DNA"/>
</dbReference>
<name>A0ACB6QC48_9PLEO</name>
<accession>A0ACB6QC48</accession>
<dbReference type="Proteomes" id="UP000799755">
    <property type="component" value="Unassembled WGS sequence"/>
</dbReference>
<proteinExistence type="predicted"/>
<reference evidence="1" key="1">
    <citation type="journal article" date="2020" name="Stud. Mycol.">
        <title>101 Dothideomycetes genomes: a test case for predicting lifestyles and emergence of pathogens.</title>
        <authorList>
            <person name="Haridas S."/>
            <person name="Albert R."/>
            <person name="Binder M."/>
            <person name="Bloem J."/>
            <person name="Labutti K."/>
            <person name="Salamov A."/>
            <person name="Andreopoulos B."/>
            <person name="Baker S."/>
            <person name="Barry K."/>
            <person name="Bills G."/>
            <person name="Bluhm B."/>
            <person name="Cannon C."/>
            <person name="Castanera R."/>
            <person name="Culley D."/>
            <person name="Daum C."/>
            <person name="Ezra D."/>
            <person name="Gonzalez J."/>
            <person name="Henrissat B."/>
            <person name="Kuo A."/>
            <person name="Liang C."/>
            <person name="Lipzen A."/>
            <person name="Lutzoni F."/>
            <person name="Magnuson J."/>
            <person name="Mondo S."/>
            <person name="Nolan M."/>
            <person name="Ohm R."/>
            <person name="Pangilinan J."/>
            <person name="Park H.-J."/>
            <person name="Ramirez L."/>
            <person name="Alfaro M."/>
            <person name="Sun H."/>
            <person name="Tritt A."/>
            <person name="Yoshinaga Y."/>
            <person name="Zwiers L.-H."/>
            <person name="Turgeon B."/>
            <person name="Goodwin S."/>
            <person name="Spatafora J."/>
            <person name="Crous P."/>
            <person name="Grigoriev I."/>
        </authorList>
    </citation>
    <scope>NUCLEOTIDE SEQUENCE</scope>
    <source>
        <strain evidence="1">ATCC 200398</strain>
    </source>
</reference>
<protein>
    <submittedName>
        <fullName evidence="1">Kinase-like protein</fullName>
    </submittedName>
</protein>
<keyword evidence="2" id="KW-1185">Reference proteome</keyword>